<proteinExistence type="predicted"/>
<evidence type="ECO:0000313" key="4">
    <source>
        <dbReference type="Proteomes" id="UP000319298"/>
    </source>
</evidence>
<reference evidence="4 5" key="2">
    <citation type="journal article" date="2020" name="Int. J. Syst. Evol. Microbiol.">
        <title>Description and complete genome sequences of Bradyrhizobium symbiodeficiens sp. nov., a non-symbiotic bacterium associated with legumes native to Canada.</title>
        <authorList>
            <person name="Bromfield E.S.P."/>
            <person name="Cloutier S."/>
            <person name="Nguyen H.D.T."/>
        </authorList>
    </citation>
    <scope>NUCLEOTIDE SEQUENCE [LARGE SCALE GENOMIC DNA]</scope>
    <source>
        <strain evidence="3 5">101S1MB</strain>
        <strain evidence="2 4">65S1MB</strain>
    </source>
</reference>
<evidence type="ECO:0000313" key="5">
    <source>
        <dbReference type="Proteomes" id="UP000500895"/>
    </source>
</evidence>
<sequence length="70" mass="7739">MAAFPSGSLVQVRRAQQRESSTRHTGKISVAFINIVAGKNCLVRQPVDASNIFLASSNFFREKFPAFLKP</sequence>
<evidence type="ECO:0000256" key="1">
    <source>
        <dbReference type="SAM" id="MobiDB-lite"/>
    </source>
</evidence>
<feature type="region of interest" description="Disordered" evidence="1">
    <location>
        <begin position="1"/>
        <end position="22"/>
    </location>
</feature>
<gene>
    <name evidence="2" type="ORF">FJN17_01800</name>
    <name evidence="3" type="ORF">HAV00_03395</name>
</gene>
<accession>A0A6G8ZGC2</accession>
<reference evidence="4" key="1">
    <citation type="submission" date="2019-06" db="EMBL/GenBank/DDBJ databases">
        <title>Whole-Genome Sequence of Bradyrhizobium sp. 3 Strain 65S1MB.</title>
        <authorList>
            <person name="Bromfield E.S.P."/>
            <person name="Cloutier S."/>
            <person name="Nguyen H.D.T."/>
        </authorList>
    </citation>
    <scope>NUCLEOTIDE SEQUENCE [LARGE SCALE GENOMIC DNA]</scope>
    <source>
        <strain evidence="4">65S1MB</strain>
    </source>
</reference>
<evidence type="ECO:0000313" key="2">
    <source>
        <dbReference type="EMBL" id="QDF36391.1"/>
    </source>
</evidence>
<evidence type="ECO:0008006" key="6">
    <source>
        <dbReference type="Google" id="ProtNLM"/>
    </source>
</evidence>
<evidence type="ECO:0000313" key="3">
    <source>
        <dbReference type="EMBL" id="QIP05355.1"/>
    </source>
</evidence>
<reference evidence="3" key="3">
    <citation type="submission" date="2024-02" db="EMBL/GenBank/DDBJ databases">
        <authorList>
            <person name="Bromfield E.S.P."/>
            <person name="Cloutier S."/>
            <person name="Nguyen H.D.T."/>
        </authorList>
    </citation>
    <scope>NUCLEOTIDE SEQUENCE</scope>
    <source>
        <strain evidence="3">101S1MB</strain>
        <strain evidence="2">65S1MB</strain>
    </source>
</reference>
<dbReference type="Proteomes" id="UP000500895">
    <property type="component" value="Chromosome"/>
</dbReference>
<dbReference type="EMBL" id="CP050066">
    <property type="protein sequence ID" value="QIP05355.1"/>
    <property type="molecule type" value="Genomic_DNA"/>
</dbReference>
<protein>
    <recommendedName>
        <fullName evidence="6">BTB domain-containing protein</fullName>
    </recommendedName>
</protein>
<organism evidence="3 5">
    <name type="scientific">Bradyrhizobium symbiodeficiens</name>
    <dbReference type="NCBI Taxonomy" id="1404367"/>
    <lineage>
        <taxon>Bacteria</taxon>
        <taxon>Pseudomonadati</taxon>
        <taxon>Pseudomonadota</taxon>
        <taxon>Alphaproteobacteria</taxon>
        <taxon>Hyphomicrobiales</taxon>
        <taxon>Nitrobacteraceae</taxon>
        <taxon>Bradyrhizobium</taxon>
    </lineage>
</organism>
<dbReference type="Proteomes" id="UP000319298">
    <property type="component" value="Chromosome"/>
</dbReference>
<dbReference type="RefSeq" id="WP_140477597.1">
    <property type="nucleotide sequence ID" value="NZ_CP041090.2"/>
</dbReference>
<keyword evidence="4" id="KW-1185">Reference proteome</keyword>
<name>A0A6G8ZGC2_9BRAD</name>
<dbReference type="AlphaFoldDB" id="A0A6G8ZGC2"/>
<dbReference type="EMBL" id="CP041090">
    <property type="protein sequence ID" value="QDF36391.1"/>
    <property type="molecule type" value="Genomic_DNA"/>
</dbReference>